<keyword evidence="1" id="KW-0812">Transmembrane</keyword>
<evidence type="ECO:0000313" key="3">
    <source>
        <dbReference type="EMBL" id="MEP0818327.1"/>
    </source>
</evidence>
<dbReference type="RefSeq" id="WP_190441738.1">
    <property type="nucleotide sequence ID" value="NZ_JAMPKM010000008.1"/>
</dbReference>
<dbReference type="EMBL" id="JAMPKM010000008">
    <property type="protein sequence ID" value="MEP0818327.1"/>
    <property type="molecule type" value="Genomic_DNA"/>
</dbReference>
<keyword evidence="3" id="KW-0378">Hydrolase</keyword>
<dbReference type="GO" id="GO:0004519">
    <property type="term" value="F:endonuclease activity"/>
    <property type="evidence" value="ECO:0007669"/>
    <property type="project" value="UniProtKB-KW"/>
</dbReference>
<accession>A0ABV0J960</accession>
<organism evidence="3 4">
    <name type="scientific">Trichocoleus desertorum GB2-A4</name>
    <dbReference type="NCBI Taxonomy" id="2933944"/>
    <lineage>
        <taxon>Bacteria</taxon>
        <taxon>Bacillati</taxon>
        <taxon>Cyanobacteriota</taxon>
        <taxon>Cyanophyceae</taxon>
        <taxon>Leptolyngbyales</taxon>
        <taxon>Trichocoleusaceae</taxon>
        <taxon>Trichocoleus</taxon>
    </lineage>
</organism>
<comment type="caution">
    <text evidence="3">The sequence shown here is derived from an EMBL/GenBank/DDBJ whole genome shotgun (WGS) entry which is preliminary data.</text>
</comment>
<feature type="transmembrane region" description="Helical" evidence="1">
    <location>
        <begin position="66"/>
        <end position="84"/>
    </location>
</feature>
<keyword evidence="1" id="KW-1133">Transmembrane helix</keyword>
<proteinExistence type="predicted"/>
<keyword evidence="4" id="KW-1185">Reference proteome</keyword>
<dbReference type="Gene3D" id="3.60.10.10">
    <property type="entry name" value="Endonuclease/exonuclease/phosphatase"/>
    <property type="match status" value="1"/>
</dbReference>
<dbReference type="InterPro" id="IPR036691">
    <property type="entry name" value="Endo/exonu/phosph_ase_sf"/>
</dbReference>
<keyword evidence="3" id="KW-0255">Endonuclease</keyword>
<gene>
    <name evidence="3" type="ORF">NC998_14600</name>
</gene>
<dbReference type="SUPFAM" id="SSF56219">
    <property type="entry name" value="DNase I-like"/>
    <property type="match status" value="1"/>
</dbReference>
<keyword evidence="1" id="KW-0472">Membrane</keyword>
<name>A0ABV0J960_9CYAN</name>
<evidence type="ECO:0000259" key="2">
    <source>
        <dbReference type="Pfam" id="PF03372"/>
    </source>
</evidence>
<dbReference type="Proteomes" id="UP001464891">
    <property type="component" value="Unassembled WGS sequence"/>
</dbReference>
<feature type="transmembrane region" description="Helical" evidence="1">
    <location>
        <begin position="33"/>
        <end position="54"/>
    </location>
</feature>
<protein>
    <submittedName>
        <fullName evidence="3">Endonuclease/exonuclease/phosphatase family protein</fullName>
    </submittedName>
</protein>
<feature type="domain" description="Endonuclease/exonuclease/phosphatase" evidence="2">
    <location>
        <begin position="100"/>
        <end position="313"/>
    </location>
</feature>
<evidence type="ECO:0000256" key="1">
    <source>
        <dbReference type="SAM" id="Phobius"/>
    </source>
</evidence>
<keyword evidence="3" id="KW-0540">Nuclease</keyword>
<reference evidence="3 4" key="1">
    <citation type="submission" date="2022-04" db="EMBL/GenBank/DDBJ databases">
        <title>Positive selection, recombination, and allopatry shape intraspecific diversity of widespread and dominant cyanobacteria.</title>
        <authorList>
            <person name="Wei J."/>
            <person name="Shu W."/>
            <person name="Hu C."/>
        </authorList>
    </citation>
    <scope>NUCLEOTIDE SEQUENCE [LARGE SCALE GENOMIC DNA]</scope>
    <source>
        <strain evidence="3 4">GB2-A4</strain>
    </source>
</reference>
<evidence type="ECO:0000313" key="4">
    <source>
        <dbReference type="Proteomes" id="UP001464891"/>
    </source>
</evidence>
<dbReference type="Pfam" id="PF03372">
    <property type="entry name" value="Exo_endo_phos"/>
    <property type="match status" value="1"/>
</dbReference>
<sequence>MIFFNLVLWISAIVLLGLSLVTAWWYKFWLLEILGTGYLWFAGATLLLWISLLLIKPLRPKRGLQIVLAIALIFYAQFTLSWYIPRLQDMKSGGAPVTVMTYNVNYQLWDTTATEKLIRAYPADIFSLVEPTKEQATELWNEVKDLYPHYYRATGGNLSLFSRYPIQAAKTDNLQSAHQSLFATLEISGKTIQVVAVRPPAPQNKNYFNRRNQVLRTLAAYTKQQKTPLIVMGDFNTTAWSFYLHEFTQRSGLRNASVGHGLHPTWYYATSGKATPSTHKFFQFIKVPLDHIFVSPGIRVDQVMTVPPGVSDHRPLIAKLRV</sequence>
<dbReference type="InterPro" id="IPR005135">
    <property type="entry name" value="Endo/exonuclease/phosphatase"/>
</dbReference>